<dbReference type="CDD" id="cd06492">
    <property type="entry name" value="p23_mNUDC_like"/>
    <property type="match status" value="1"/>
</dbReference>
<comment type="subcellular location">
    <subcellularLocation>
        <location evidence="1">Cytoplasm</location>
    </subcellularLocation>
</comment>
<evidence type="ECO:0000256" key="4">
    <source>
        <dbReference type="ARBA" id="ARBA00022490"/>
    </source>
</evidence>
<name>G3MQQ8_AMBMU</name>
<dbReference type="GO" id="GO:0051082">
    <property type="term" value="F:unfolded protein binding"/>
    <property type="evidence" value="ECO:0007669"/>
    <property type="project" value="TreeGrafter"/>
</dbReference>
<feature type="compositionally biased region" description="Acidic residues" evidence="7">
    <location>
        <begin position="136"/>
        <end position="145"/>
    </location>
</feature>
<evidence type="ECO:0000313" key="9">
    <source>
        <dbReference type="EMBL" id="AEO35826.1"/>
    </source>
</evidence>
<sequence>MPESDVEKFDGMLLALAQQHEGGVQQLLDTIFSFLARKTDFYTGGESGSAKKLILDKFSQYESVALAEKAEKEKKSREAEERRKAKLKKSKEEQQCKVQELTEAEAEALQKELDREKEEKARKAAEKEKESKDEKKDDDDDEEDEKDKGKLKPNAGNGCDLENYRWTQTLSEIELRVPIPRNLKIRARDVVVDFEKRHLRVGLKGFSPIIDGDLYNEVKMEECCWILEDSSTILVTMEKVNKMEWWSRLVTTDPEINTKKVNPETSKLSDLDGETRGMVEKMMYDQRQREMGLPTSDEQKKQDVLKKFMEQHPEMDFSKCKFT</sequence>
<evidence type="ECO:0000256" key="6">
    <source>
        <dbReference type="ARBA" id="ARBA00030427"/>
    </source>
</evidence>
<dbReference type="InterPro" id="IPR037898">
    <property type="entry name" value="NudC_fam"/>
</dbReference>
<dbReference type="FunFam" id="2.60.40.790:FF:000001">
    <property type="entry name" value="Nuclear migration protein nudC"/>
    <property type="match status" value="1"/>
</dbReference>
<evidence type="ECO:0000256" key="2">
    <source>
        <dbReference type="ARBA" id="ARBA00010513"/>
    </source>
</evidence>
<evidence type="ECO:0000256" key="7">
    <source>
        <dbReference type="SAM" id="MobiDB-lite"/>
    </source>
</evidence>
<reference evidence="9" key="1">
    <citation type="journal article" date="2011" name="PLoS ONE">
        <title>A deep insight into the sialotranscriptome of the gulf coast tick, Amblyomma maculatum.</title>
        <authorList>
            <person name="Karim S."/>
            <person name="Singh P."/>
            <person name="Ribeiro J.M."/>
        </authorList>
    </citation>
    <scope>NUCLEOTIDE SEQUENCE</scope>
    <source>
        <tissue evidence="9">Salivary gland</tissue>
    </source>
</reference>
<feature type="region of interest" description="Disordered" evidence="7">
    <location>
        <begin position="112"/>
        <end position="158"/>
    </location>
</feature>
<comment type="similarity">
    <text evidence="2">Belongs to the nudC family.</text>
</comment>
<evidence type="ECO:0000256" key="3">
    <source>
        <dbReference type="ARBA" id="ARBA00017641"/>
    </source>
</evidence>
<dbReference type="PROSITE" id="PS51203">
    <property type="entry name" value="CS"/>
    <property type="match status" value="1"/>
</dbReference>
<keyword evidence="5" id="KW-0597">Phosphoprotein</keyword>
<dbReference type="InterPro" id="IPR008978">
    <property type="entry name" value="HSP20-like_chaperone"/>
</dbReference>
<dbReference type="PANTHER" id="PTHR12356">
    <property type="entry name" value="NUCLEAR MOVEMENT PROTEIN NUDC"/>
    <property type="match status" value="1"/>
</dbReference>
<evidence type="ECO:0000256" key="1">
    <source>
        <dbReference type="ARBA" id="ARBA00004496"/>
    </source>
</evidence>
<accession>G3MQQ8</accession>
<dbReference type="Pfam" id="PF14050">
    <property type="entry name" value="Nudc_N"/>
    <property type="match status" value="1"/>
</dbReference>
<dbReference type="PANTHER" id="PTHR12356:SF3">
    <property type="entry name" value="NUCLEAR MIGRATION PROTEIN NUDC"/>
    <property type="match status" value="1"/>
</dbReference>
<keyword evidence="4" id="KW-0963">Cytoplasm</keyword>
<dbReference type="EMBL" id="JO844209">
    <property type="protein sequence ID" value="AEO35826.1"/>
    <property type="molecule type" value="mRNA"/>
</dbReference>
<protein>
    <recommendedName>
        <fullName evidence="3">Nuclear migration protein nudC</fullName>
    </recommendedName>
    <alternativeName>
        <fullName evidence="6">Nuclear distribution protein C homolog</fullName>
    </alternativeName>
</protein>
<dbReference type="Gene3D" id="2.60.40.790">
    <property type="match status" value="1"/>
</dbReference>
<evidence type="ECO:0000256" key="5">
    <source>
        <dbReference type="ARBA" id="ARBA00022553"/>
    </source>
</evidence>
<dbReference type="GO" id="GO:0005737">
    <property type="term" value="C:cytoplasm"/>
    <property type="evidence" value="ECO:0007669"/>
    <property type="project" value="UniProtKB-SubCell"/>
</dbReference>
<organism evidence="9">
    <name type="scientific">Amblyomma maculatum</name>
    <name type="common">Gulf Coast tick</name>
    <dbReference type="NCBI Taxonomy" id="34609"/>
    <lineage>
        <taxon>Eukaryota</taxon>
        <taxon>Metazoa</taxon>
        <taxon>Ecdysozoa</taxon>
        <taxon>Arthropoda</taxon>
        <taxon>Chelicerata</taxon>
        <taxon>Arachnida</taxon>
        <taxon>Acari</taxon>
        <taxon>Parasitiformes</taxon>
        <taxon>Ixodida</taxon>
        <taxon>Ixodoidea</taxon>
        <taxon>Ixodidae</taxon>
        <taxon>Amblyomminae</taxon>
        <taxon>Amblyomma</taxon>
    </lineage>
</organism>
<feature type="domain" description="CS" evidence="8">
    <location>
        <begin position="159"/>
        <end position="250"/>
    </location>
</feature>
<dbReference type="Pfam" id="PF04969">
    <property type="entry name" value="CS"/>
    <property type="match status" value="1"/>
</dbReference>
<dbReference type="GO" id="GO:0006457">
    <property type="term" value="P:protein folding"/>
    <property type="evidence" value="ECO:0007669"/>
    <property type="project" value="TreeGrafter"/>
</dbReference>
<dbReference type="InterPro" id="IPR025934">
    <property type="entry name" value="NudC_N_dom"/>
</dbReference>
<feature type="compositionally biased region" description="Basic and acidic residues" evidence="7">
    <location>
        <begin position="112"/>
        <end position="135"/>
    </location>
</feature>
<proteinExistence type="evidence at transcript level"/>
<evidence type="ECO:0000259" key="8">
    <source>
        <dbReference type="PROSITE" id="PS51203"/>
    </source>
</evidence>
<feature type="compositionally biased region" description="Basic and acidic residues" evidence="7">
    <location>
        <begin position="68"/>
        <end position="83"/>
    </location>
</feature>
<dbReference type="SUPFAM" id="SSF49764">
    <property type="entry name" value="HSP20-like chaperones"/>
    <property type="match status" value="1"/>
</dbReference>
<feature type="region of interest" description="Disordered" evidence="7">
    <location>
        <begin position="68"/>
        <end position="98"/>
    </location>
</feature>
<dbReference type="InterPro" id="IPR007052">
    <property type="entry name" value="CS_dom"/>
</dbReference>
<dbReference type="AlphaFoldDB" id="G3MQQ8"/>